<dbReference type="PROSITE" id="PS50026">
    <property type="entry name" value="EGF_3"/>
    <property type="match status" value="1"/>
</dbReference>
<evidence type="ECO:0000256" key="5">
    <source>
        <dbReference type="ARBA" id="ARBA00023157"/>
    </source>
</evidence>
<reference evidence="13" key="2">
    <citation type="submission" date="2025-09" db="UniProtKB">
        <authorList>
            <consortium name="Ensembl"/>
        </authorList>
    </citation>
    <scope>IDENTIFICATION</scope>
</reference>
<dbReference type="GO" id="GO:0008584">
    <property type="term" value="P:male gonad development"/>
    <property type="evidence" value="ECO:0007669"/>
    <property type="project" value="TreeGrafter"/>
</dbReference>
<dbReference type="GO" id="GO:0005886">
    <property type="term" value="C:plasma membrane"/>
    <property type="evidence" value="ECO:0007669"/>
    <property type="project" value="Ensembl"/>
</dbReference>
<dbReference type="SUPFAM" id="SSF57552">
    <property type="entry name" value="Blood coagulation inhibitor (disintegrin)"/>
    <property type="match status" value="1"/>
</dbReference>
<dbReference type="InterPro" id="IPR000742">
    <property type="entry name" value="EGF"/>
</dbReference>
<dbReference type="Pfam" id="PF00200">
    <property type="entry name" value="Disintegrin"/>
    <property type="match status" value="1"/>
</dbReference>
<organism evidence="13 14">
    <name type="scientific">Nannospalax galili</name>
    <name type="common">Northern Israeli blind subterranean mole rat</name>
    <name type="synonym">Spalax galili</name>
    <dbReference type="NCBI Taxonomy" id="1026970"/>
    <lineage>
        <taxon>Eukaryota</taxon>
        <taxon>Metazoa</taxon>
        <taxon>Chordata</taxon>
        <taxon>Craniata</taxon>
        <taxon>Vertebrata</taxon>
        <taxon>Euteleostomi</taxon>
        <taxon>Mammalia</taxon>
        <taxon>Eutheria</taxon>
        <taxon>Euarchontoglires</taxon>
        <taxon>Glires</taxon>
        <taxon>Rodentia</taxon>
        <taxon>Myomorpha</taxon>
        <taxon>Muroidea</taxon>
        <taxon>Spalacidae</taxon>
        <taxon>Spalacinae</taxon>
        <taxon>Nannospalax</taxon>
    </lineage>
</organism>
<proteinExistence type="predicted"/>
<dbReference type="InterPro" id="IPR001762">
    <property type="entry name" value="Disintegrin_dom"/>
</dbReference>
<feature type="disulfide bond" evidence="8">
    <location>
        <begin position="278"/>
        <end position="283"/>
    </location>
</feature>
<dbReference type="GO" id="GO:0009986">
    <property type="term" value="C:cell surface"/>
    <property type="evidence" value="ECO:0007669"/>
    <property type="project" value="Ensembl"/>
</dbReference>
<evidence type="ECO:0000259" key="10">
    <source>
        <dbReference type="PROSITE" id="PS50026"/>
    </source>
</evidence>
<dbReference type="SUPFAM" id="SSF55486">
    <property type="entry name" value="Metalloproteases ('zincins'), catalytic domain"/>
    <property type="match status" value="1"/>
</dbReference>
<sequence>VRIEDRTYTLLDHSFLQLFFFFFFVFKKIKKQSLPKLSLKRGHCFYQGHAAEMPISIVTVSTCSGLRGLLQLEDVTYGIEPLESSATFEHMFYEIKNNKIDYAPLKEKHENQSYRILVKPEVSNPFDHLHLCLTFYDYMGSEMGAATQKVVHIFGLINTMFSQLKMMIMLTSLEIWSDKNKISTNGDADEVLQNFLSWKQKNANGLQKLNEMTYLLLYMDLPAYIGATYRGTACNPKFSAGIAVHLRTLTIEALAVVLAQLLGIHLGLTYDDVYNCFCPGSTCIMNPEAIHSHGIKIFSSCSMSEYKQLASQPESECLQQQQQQVLKVVAQPQMATCGNNKLEVPEECDCGPAETCTHVNCCDPKDCTLIKSAECGTGPCCDKRSCLIAERGKLCRKSKDLCDFPEFCNGSSEYCVPDTQAADLEPCNNGTAFCYKGICRDPDRQCAELFGKYAKGSNYQCSQEVNMQNDKFGNCRGRCNSTSLFCGKIVCHWSSAKLVHRKDFDVQYTYLGGKVCISAHIKIHGEEDLAYVADGTVCGDEEVCLQGYCRSVHSVPKHSNCSSVEKCQGHGICNNLDSCQCEIGFAPPECDMTPSSPGGSLDDGFWLPIDKSTPLIVKRRGTYKKGLLISFYIFLPFLLIIAVIVVKRRTSKRFWHREALRMPKTILSLLYRSVTEDSNKVSN</sequence>
<dbReference type="Pfam" id="PF01421">
    <property type="entry name" value="Reprolysin"/>
    <property type="match status" value="1"/>
</dbReference>
<evidence type="ECO:0000259" key="11">
    <source>
        <dbReference type="PROSITE" id="PS50214"/>
    </source>
</evidence>
<feature type="domain" description="Disintegrin" evidence="11">
    <location>
        <begin position="334"/>
        <end position="423"/>
    </location>
</feature>
<dbReference type="PROSITE" id="PS50215">
    <property type="entry name" value="ADAM_MEPRO"/>
    <property type="match status" value="1"/>
</dbReference>
<dbReference type="GO" id="GO:0006508">
    <property type="term" value="P:proteolysis"/>
    <property type="evidence" value="ECO:0007669"/>
    <property type="project" value="InterPro"/>
</dbReference>
<dbReference type="InterPro" id="IPR036436">
    <property type="entry name" value="Disintegrin_dom_sf"/>
</dbReference>
<keyword evidence="3 9" id="KW-1133">Transmembrane helix</keyword>
<keyword evidence="14" id="KW-1185">Reference proteome</keyword>
<evidence type="ECO:0000313" key="14">
    <source>
        <dbReference type="Proteomes" id="UP000694381"/>
    </source>
</evidence>
<dbReference type="SMART" id="SM00050">
    <property type="entry name" value="DISIN"/>
    <property type="match status" value="1"/>
</dbReference>
<evidence type="ECO:0000256" key="1">
    <source>
        <dbReference type="ARBA" id="ARBA00004167"/>
    </source>
</evidence>
<evidence type="ECO:0000256" key="3">
    <source>
        <dbReference type="ARBA" id="ARBA00022989"/>
    </source>
</evidence>
<feature type="transmembrane region" description="Helical" evidence="9">
    <location>
        <begin position="627"/>
        <end position="646"/>
    </location>
</feature>
<gene>
    <name evidence="13" type="primary">LOC103742334</name>
</gene>
<dbReference type="InterPro" id="IPR006586">
    <property type="entry name" value="ADAM_Cys-rich"/>
</dbReference>
<evidence type="ECO:0000256" key="8">
    <source>
        <dbReference type="PROSITE-ProRule" id="PRU00276"/>
    </source>
</evidence>
<evidence type="ECO:0000256" key="7">
    <source>
        <dbReference type="PROSITE-ProRule" id="PRU00076"/>
    </source>
</evidence>
<dbReference type="Pfam" id="PF08516">
    <property type="entry name" value="ADAM_CR"/>
    <property type="match status" value="1"/>
</dbReference>
<feature type="domain" description="Peptidase M12B" evidence="12">
    <location>
        <begin position="135"/>
        <end position="322"/>
    </location>
</feature>
<comment type="caution">
    <text evidence="7">Lacks conserved residue(s) required for the propagation of feature annotation.</text>
</comment>
<keyword evidence="7" id="KW-0245">EGF-like domain</keyword>
<dbReference type="GO" id="GO:0032991">
    <property type="term" value="C:protein-containing complex"/>
    <property type="evidence" value="ECO:0007669"/>
    <property type="project" value="Ensembl"/>
</dbReference>
<comment type="subcellular location">
    <subcellularLocation>
        <location evidence="1">Membrane</location>
        <topology evidence="1">Single-pass membrane protein</topology>
    </subcellularLocation>
</comment>
<evidence type="ECO:0000313" key="13">
    <source>
        <dbReference type="Ensembl" id="ENSNGAP00000021098.1"/>
    </source>
</evidence>
<feature type="disulfide bond" evidence="7">
    <location>
        <begin position="581"/>
        <end position="590"/>
    </location>
</feature>
<dbReference type="Proteomes" id="UP000694381">
    <property type="component" value="Unassembled WGS sequence"/>
</dbReference>
<dbReference type="GeneTree" id="ENSGT00940000162466"/>
<dbReference type="GO" id="GO:0004222">
    <property type="term" value="F:metalloendopeptidase activity"/>
    <property type="evidence" value="ECO:0007669"/>
    <property type="project" value="InterPro"/>
</dbReference>
<evidence type="ECO:0000259" key="12">
    <source>
        <dbReference type="PROSITE" id="PS50215"/>
    </source>
</evidence>
<evidence type="ECO:0000256" key="2">
    <source>
        <dbReference type="ARBA" id="ARBA00022692"/>
    </source>
</evidence>
<dbReference type="Gene3D" id="3.40.390.10">
    <property type="entry name" value="Collagenase (Catalytic Domain)"/>
    <property type="match status" value="1"/>
</dbReference>
<keyword evidence="5 7" id="KW-1015">Disulfide bond</keyword>
<reference evidence="13" key="1">
    <citation type="submission" date="2025-08" db="UniProtKB">
        <authorList>
            <consortium name="Ensembl"/>
        </authorList>
    </citation>
    <scope>IDENTIFICATION</scope>
</reference>
<dbReference type="GO" id="GO:0061827">
    <property type="term" value="C:sperm head"/>
    <property type="evidence" value="ECO:0007669"/>
    <property type="project" value="Ensembl"/>
</dbReference>
<dbReference type="GO" id="GO:0007155">
    <property type="term" value="P:cell adhesion"/>
    <property type="evidence" value="ECO:0007669"/>
    <property type="project" value="TreeGrafter"/>
</dbReference>
<dbReference type="GO" id="GO:0010628">
    <property type="term" value="P:positive regulation of gene expression"/>
    <property type="evidence" value="ECO:0007669"/>
    <property type="project" value="Ensembl"/>
</dbReference>
<dbReference type="PROSITE" id="PS50214">
    <property type="entry name" value="DISINTEGRIN_2"/>
    <property type="match status" value="1"/>
</dbReference>
<dbReference type="InterPro" id="IPR034027">
    <property type="entry name" value="Reprolysin_adamalysin"/>
</dbReference>
<evidence type="ECO:0000256" key="9">
    <source>
        <dbReference type="SAM" id="Phobius"/>
    </source>
</evidence>
<dbReference type="PANTHER" id="PTHR11905">
    <property type="entry name" value="ADAM A DISINTEGRIN AND METALLOPROTEASE DOMAIN"/>
    <property type="match status" value="1"/>
</dbReference>
<keyword evidence="2 9" id="KW-0812">Transmembrane</keyword>
<dbReference type="PROSITE" id="PS01186">
    <property type="entry name" value="EGF_2"/>
    <property type="match status" value="1"/>
</dbReference>
<keyword evidence="4 9" id="KW-0472">Membrane</keyword>
<dbReference type="Ensembl" id="ENSNGAT00000026774.1">
    <property type="protein sequence ID" value="ENSNGAP00000021098.1"/>
    <property type="gene ID" value="ENSNGAG00000020376.1"/>
</dbReference>
<evidence type="ECO:0000256" key="6">
    <source>
        <dbReference type="PROSITE-ProRule" id="PRU00068"/>
    </source>
</evidence>
<dbReference type="GO" id="GO:0045121">
    <property type="term" value="C:membrane raft"/>
    <property type="evidence" value="ECO:0007669"/>
    <property type="project" value="Ensembl"/>
</dbReference>
<dbReference type="InterPro" id="IPR024079">
    <property type="entry name" value="MetalloPept_cat_dom_sf"/>
</dbReference>
<dbReference type="GO" id="GO:0050684">
    <property type="term" value="P:regulation of mRNA processing"/>
    <property type="evidence" value="ECO:0007669"/>
    <property type="project" value="Ensembl"/>
</dbReference>
<feature type="domain" description="EGF-like" evidence="10">
    <location>
        <begin position="557"/>
        <end position="591"/>
    </location>
</feature>
<feature type="disulfide bond" evidence="6">
    <location>
        <begin position="395"/>
        <end position="415"/>
    </location>
</feature>
<evidence type="ECO:0000256" key="4">
    <source>
        <dbReference type="ARBA" id="ARBA00023136"/>
    </source>
</evidence>
<dbReference type="Gene3D" id="4.10.70.10">
    <property type="entry name" value="Disintegrin domain"/>
    <property type="match status" value="1"/>
</dbReference>
<feature type="transmembrane region" description="Helical" evidence="9">
    <location>
        <begin position="7"/>
        <end position="26"/>
    </location>
</feature>
<dbReference type="OMA" id="MKFFSSC"/>
<dbReference type="AlphaFoldDB" id="A0A8C6RMC5"/>
<dbReference type="PANTHER" id="PTHR11905:SF26">
    <property type="entry name" value="A DISINTEGRIN AND METALLOPEPTIDASE DOMAIN 3"/>
    <property type="match status" value="1"/>
</dbReference>
<name>A0A8C6RMC5_NANGA</name>
<dbReference type="GO" id="GO:0010467">
    <property type="term" value="P:gene expression"/>
    <property type="evidence" value="ECO:0007669"/>
    <property type="project" value="Ensembl"/>
</dbReference>
<accession>A0A8C6RMC5</accession>
<dbReference type="CDD" id="cd04269">
    <property type="entry name" value="ZnMc_adamalysin_II_like"/>
    <property type="match status" value="1"/>
</dbReference>
<dbReference type="SMART" id="SM00608">
    <property type="entry name" value="ACR"/>
    <property type="match status" value="1"/>
</dbReference>
<protein>
    <submittedName>
        <fullName evidence="13">ADAM metallopeptidase domain 3</fullName>
    </submittedName>
</protein>
<dbReference type="GO" id="GO:0007339">
    <property type="term" value="P:binding of sperm to zona pellucida"/>
    <property type="evidence" value="ECO:0007669"/>
    <property type="project" value="Ensembl"/>
</dbReference>
<dbReference type="InterPro" id="IPR001590">
    <property type="entry name" value="Peptidase_M12B"/>
</dbReference>
<dbReference type="GO" id="GO:0030317">
    <property type="term" value="P:flagellated sperm motility"/>
    <property type="evidence" value="ECO:0007669"/>
    <property type="project" value="Ensembl"/>
</dbReference>